<keyword evidence="6" id="KW-1185">Reference proteome</keyword>
<evidence type="ECO:0000256" key="2">
    <source>
        <dbReference type="ARBA" id="ARBA00023136"/>
    </source>
</evidence>
<keyword evidence="3" id="KW-0998">Cell outer membrane</keyword>
<keyword evidence="2" id="KW-0472">Membrane</keyword>
<gene>
    <name evidence="5" type="ORF">G8759_21915</name>
</gene>
<accession>A0A6G9ARQ2</accession>
<evidence type="ECO:0000313" key="6">
    <source>
        <dbReference type="Proteomes" id="UP000501802"/>
    </source>
</evidence>
<protein>
    <recommendedName>
        <fullName evidence="4">Secretin/TonB short N-terminal domain-containing protein</fullName>
    </recommendedName>
</protein>
<evidence type="ECO:0000256" key="3">
    <source>
        <dbReference type="ARBA" id="ARBA00023237"/>
    </source>
</evidence>
<dbReference type="SMART" id="SM00965">
    <property type="entry name" value="STN"/>
    <property type="match status" value="1"/>
</dbReference>
<sequence length="640" mass="70356">MVSLRIYSFLIFFFAATGLRAQSTPPLERLISVDIRNQRIEEALRQISSAGRFEFSYNPAHVDKNALVTVRLTNVPVRQVLNQVFANTLTYKARGNHIILLRAEQTDSTPKNLLLDGYILDETTGERIGQASIFEKTTLASTVSNPFGYYRIKLPTDLPMIRLDVRKQAYVGETVTVRGKFTHTINVRLKPLPQNIPVQAQALPIRVTEDTTRSTTPLGLAAVSVELPAVQADTMPRQETLSILDRGRVGVMKLLVSAQQTIHDINMNRDTLYRDWQISFLPYIGTNHRLSGRIINRFSVNVLAGYSFGVQAFEVGGLLNLVGGDVHGFQAAGWGNLVGRQVNGVQVGGLFNVNGGDVSGLQAAGTFNVNLKQVQAVQLGGLFNMNLKQAQGVQVGGLFNFTLGEQPGVAQIGGLMNIAGNKIKGLQLAGLVNYAHGDLRGWQISGIVNRARTITGGHQIGLINIADSAGNIPIGLLSHVQKGGYRRIEVSSDEVNLFNIAYRTGVRQFYNILSAGTSFERVGSPRLSAGYGLGTAFNLSKRTMLSLEGTAHHLFYFQGKDTGWNQQIRFSTLIETRFSKNLSLAFGPSINWYFTDNETSKPIRQPAISLYDNRASDFGRTYNWGWIGFQVGLRFGNSNS</sequence>
<dbReference type="AlphaFoldDB" id="A0A6G9ARQ2"/>
<name>A0A6G9ARQ2_9BACT</name>
<dbReference type="RefSeq" id="WP_167212455.1">
    <property type="nucleotide sequence ID" value="NZ_CP050063.1"/>
</dbReference>
<feature type="domain" description="Secretin/TonB short N-terminal" evidence="4">
    <location>
        <begin position="53"/>
        <end position="103"/>
    </location>
</feature>
<organism evidence="5 6">
    <name type="scientific">Spirosoma aureum</name>
    <dbReference type="NCBI Taxonomy" id="2692134"/>
    <lineage>
        <taxon>Bacteria</taxon>
        <taxon>Pseudomonadati</taxon>
        <taxon>Bacteroidota</taxon>
        <taxon>Cytophagia</taxon>
        <taxon>Cytophagales</taxon>
        <taxon>Cytophagaceae</taxon>
        <taxon>Spirosoma</taxon>
    </lineage>
</organism>
<dbReference type="Pfam" id="PF07660">
    <property type="entry name" value="STN"/>
    <property type="match status" value="1"/>
</dbReference>
<keyword evidence="1" id="KW-0813">Transport</keyword>
<evidence type="ECO:0000313" key="5">
    <source>
        <dbReference type="EMBL" id="QIP15090.1"/>
    </source>
</evidence>
<evidence type="ECO:0000259" key="4">
    <source>
        <dbReference type="SMART" id="SM00965"/>
    </source>
</evidence>
<dbReference type="EMBL" id="CP050063">
    <property type="protein sequence ID" value="QIP15090.1"/>
    <property type="molecule type" value="Genomic_DNA"/>
</dbReference>
<reference evidence="5 6" key="1">
    <citation type="submission" date="2020-03" db="EMBL/GenBank/DDBJ databases">
        <authorList>
            <person name="Kim M.K."/>
        </authorList>
    </citation>
    <scope>NUCLEOTIDE SEQUENCE [LARGE SCALE GENOMIC DNA]</scope>
    <source>
        <strain evidence="5 6">BT328</strain>
    </source>
</reference>
<dbReference type="Proteomes" id="UP000501802">
    <property type="component" value="Chromosome"/>
</dbReference>
<dbReference type="KEGG" id="spib:G8759_21915"/>
<evidence type="ECO:0000256" key="1">
    <source>
        <dbReference type="ARBA" id="ARBA00022448"/>
    </source>
</evidence>
<dbReference type="SUPFAM" id="SSF49464">
    <property type="entry name" value="Carboxypeptidase regulatory domain-like"/>
    <property type="match status" value="1"/>
</dbReference>
<dbReference type="InterPro" id="IPR011662">
    <property type="entry name" value="Secretin/TonB_short_N"/>
</dbReference>
<dbReference type="GO" id="GO:0019867">
    <property type="term" value="C:outer membrane"/>
    <property type="evidence" value="ECO:0007669"/>
    <property type="project" value="InterPro"/>
</dbReference>
<proteinExistence type="predicted"/>
<dbReference type="InterPro" id="IPR008969">
    <property type="entry name" value="CarboxyPept-like_regulatory"/>
</dbReference>